<evidence type="ECO:0000313" key="1">
    <source>
        <dbReference type="Proteomes" id="UP000095286"/>
    </source>
</evidence>
<organism evidence="1 2">
    <name type="scientific">Rhabditophanes sp. KR3021</name>
    <dbReference type="NCBI Taxonomy" id="114890"/>
    <lineage>
        <taxon>Eukaryota</taxon>
        <taxon>Metazoa</taxon>
        <taxon>Ecdysozoa</taxon>
        <taxon>Nematoda</taxon>
        <taxon>Chromadorea</taxon>
        <taxon>Rhabditida</taxon>
        <taxon>Tylenchina</taxon>
        <taxon>Panagrolaimomorpha</taxon>
        <taxon>Strongyloidoidea</taxon>
        <taxon>Alloionematidae</taxon>
        <taxon>Rhabditophanes</taxon>
    </lineage>
</organism>
<evidence type="ECO:0000313" key="2">
    <source>
        <dbReference type="WBParaSite" id="RSKR_0000203800.1"/>
    </source>
</evidence>
<name>A0AC35TLM8_9BILA</name>
<proteinExistence type="predicted"/>
<reference evidence="2" key="1">
    <citation type="submission" date="2016-11" db="UniProtKB">
        <authorList>
            <consortium name="WormBaseParasite"/>
        </authorList>
    </citation>
    <scope>IDENTIFICATION</scope>
    <source>
        <strain evidence="2">KR3021</strain>
    </source>
</reference>
<protein>
    <submittedName>
        <fullName evidence="2">Nucleoporin_C domain-containing protein</fullName>
    </submittedName>
</protein>
<dbReference type="Proteomes" id="UP000095286">
    <property type="component" value="Unplaced"/>
</dbReference>
<sequence>MDKFQLYFDSISKYPTLVEELLCSVSDNDEIVMGYNNEDERFGSKDGEETMNGMIVGDICITNAYKLHAPSTGLKLSDKHISFSLNEGNGSVAIICVTPEGNVRFWSSIDSKPVNFSIGIKDIFVTEVCCLSIDGVDTFVIGASNGTYFSIPIIVEGPLKKIITSKMSVNPLGSDNRRLTRKVTDAIFGESQTTSNLINIHWTQESKKCSEKNLAAIQVFGNCLIGKNVGKNNVLWEFNVSHLVSKAFHKLSLVSFLGNDLSDLHERVAIIDSVICGKHTYLLCGIQPDKGRNGVLYFMLAKIHIKIYRGVPEVCSKFDWITCLNPHSDVMKTLALSNDASSLRLNAFGQKSFLIYNNSVVQHFEIEENGLHSVTAINKSHTKFDERCYGFFTNEEELHCFLQYRGGTKLRLLPSGFEAAFIENRDIDEYLNKILSPNKKRTTLYKTLFSGFVNFCRFSRGDPKSNLLDEFRRSGSEHERAETIFSMVDTILRSLPAPETFVRAISTKRIEVDTELSNDFTIIKGQLEDKISLCKMFCAFIKNQNLDYELSFDNSAKAPVIELVETIECLYVAFAIFFRVCKNESPVYMEIVNLAVENRNEIDGSLSNVTTFFKNIPECSDIFRAAGSYLEKEIGKATSACEKYEIGKDVFILFYDCFEQIRRYRNEEWAITLKGEKHKSWTSRSKFLSIATPIHYAIKEFFEVDEFSSEQIKILKRLFVGITEFILDQQSPKQRWASELIQGTIDIGLLEVGIKLAEKYEDFHTLIKHAITLPQNERKAFLQKYKAKFADKNFDHELFKYYKETKNVDLLLEEKGGDVDNFISSCNDISWIRQVEKGQYKASAKSLKNLSANQTTDWKRSTLLAFAKLAAYCEENPDEAFVDDIRDAEILSKLQEKMFANEKENAGRSLTFEELIVFGIMKKTEHCLWHALLTLASFFKFKDAPVDEFLFSSLKTELWRAICQATNVREPRYNGNYIVSENNTEPMVAVFLDKISKEAIEDVAPVHLLSIIPKIGDLDTHLASLKDNAIFMAYLTNGLEAAERNIGEKV</sequence>
<accession>A0AC35TLM8</accession>
<dbReference type="WBParaSite" id="RSKR_0000203800.1">
    <property type="protein sequence ID" value="RSKR_0000203800.1"/>
    <property type="gene ID" value="RSKR_0000203800"/>
</dbReference>